<dbReference type="InterPro" id="IPR003674">
    <property type="entry name" value="Oligo_trans_STT3"/>
</dbReference>
<dbReference type="EMBL" id="CP096022">
    <property type="protein sequence ID" value="UPM45226.1"/>
    <property type="molecule type" value="Genomic_DNA"/>
</dbReference>
<keyword evidence="8 21" id="KW-0808">Transferase</keyword>
<feature type="domain" description="Archaeal glycosylation protein B peripheral" evidence="19">
    <location>
        <begin position="767"/>
        <end position="866"/>
    </location>
</feature>
<dbReference type="NCBIfam" id="TIGR04154">
    <property type="entry name" value="archaeo_STT3"/>
    <property type="match status" value="1"/>
</dbReference>
<dbReference type="AlphaFoldDB" id="A0A8U0A8R3"/>
<comment type="catalytic activity">
    <reaction evidence="16">
        <text>an archaeal dolichyl phosphooligosaccharide + [protein]-L-asparagine = an archaeal dolichyl phosphate + a glycoprotein with the oligosaccharide chain attached by N-beta-D-glycosyl linkage to a protein L-asparagine.</text>
        <dbReference type="EC" id="2.4.99.21"/>
    </reaction>
</comment>
<feature type="transmembrane region" description="Helical" evidence="17">
    <location>
        <begin position="208"/>
        <end position="226"/>
    </location>
</feature>
<dbReference type="GO" id="GO:0046872">
    <property type="term" value="F:metal ion binding"/>
    <property type="evidence" value="ECO:0007669"/>
    <property type="project" value="UniProtKB-KW"/>
</dbReference>
<evidence type="ECO:0000256" key="15">
    <source>
        <dbReference type="ARBA" id="ARBA00030679"/>
    </source>
</evidence>
<gene>
    <name evidence="21" type="ORF">MW046_17750</name>
</gene>
<evidence type="ECO:0000256" key="7">
    <source>
        <dbReference type="ARBA" id="ARBA00022676"/>
    </source>
</evidence>
<evidence type="ECO:0000256" key="5">
    <source>
        <dbReference type="ARBA" id="ARBA00010810"/>
    </source>
</evidence>
<accession>A0A8U0A8R3</accession>
<keyword evidence="7" id="KW-0328">Glycosyltransferase</keyword>
<evidence type="ECO:0000256" key="4">
    <source>
        <dbReference type="ARBA" id="ARBA00004922"/>
    </source>
</evidence>
<dbReference type="GO" id="GO:0004576">
    <property type="term" value="F:oligosaccharyl transferase activity"/>
    <property type="evidence" value="ECO:0007669"/>
    <property type="project" value="InterPro"/>
</dbReference>
<reference evidence="21" key="1">
    <citation type="submission" date="2022-04" db="EMBL/GenBank/DDBJ databases">
        <title>Halocatena sp. nov., isolated from a salt lake.</title>
        <authorList>
            <person name="Cui H.-L."/>
        </authorList>
    </citation>
    <scope>NUCLEOTIDE SEQUENCE</scope>
    <source>
        <strain evidence="21">AD-1</strain>
        <plasmid evidence="21">unnamed3</plasmid>
    </source>
</reference>
<keyword evidence="9 17" id="KW-0812">Transmembrane</keyword>
<feature type="transmembrane region" description="Helical" evidence="17">
    <location>
        <begin position="85"/>
        <end position="108"/>
    </location>
</feature>
<keyword evidence="22" id="KW-1185">Reference proteome</keyword>
<keyword evidence="14" id="KW-0464">Manganese</keyword>
<dbReference type="GO" id="GO:0005886">
    <property type="term" value="C:plasma membrane"/>
    <property type="evidence" value="ECO:0007669"/>
    <property type="project" value="UniProtKB-SubCell"/>
</dbReference>
<feature type="transmembrane region" description="Helical" evidence="17">
    <location>
        <begin position="265"/>
        <end position="285"/>
    </location>
</feature>
<dbReference type="Pfam" id="PF22627">
    <property type="entry name" value="AglB_core-like"/>
    <property type="match status" value="1"/>
</dbReference>
<evidence type="ECO:0000313" key="21">
    <source>
        <dbReference type="EMBL" id="UPM45226.1"/>
    </source>
</evidence>
<evidence type="ECO:0000256" key="17">
    <source>
        <dbReference type="SAM" id="Phobius"/>
    </source>
</evidence>
<sequence length="880" mass="95179">MLWTRIQGWSTFVSSGQVLFSGNDAWYHYRQVTYTVANFPQTMPFDPWTSFPTGTVSGQFGTLYDQLVATVALVLGAGSPTEQTIGLTLLFTPAVLGTLVIIPTYLLGRHFGGRLAGIGAVVVLALTPGAFLQRTMVGFSDHHAAETLFQAFGMLAVMLAVQTAEREKPVFEVIQAREFQAVKKPFVRSILAGIAVALYVSVWPPGVVIAFILAVFYGLHLTAEFIRNRSPEHVALQGIISSLVTALILLVPMSTLGLSSTDFSLLQPLLFVLVAVGLTILATLARFIESRSLPTKYYPGILGGGTIALALLVRVIAPTQFEYFVSQFYRIFGYDASASARTIGEAQPIPLDSVETFMLESYGLAFLAAVAGAVLLITKYLRAQDSRGSDVALLVWFALMTMATLTQVRFDYYLIIPVAVLTGVCIAWVSRKTGLQKLDNVRNISAYQVIIGVLIVSLLVGPFVSSIGASGVTLDSTTVAESNQPGEVTAWEDSLAWLQSNTPSEGTYGNPNATAMSYQATVSQTADYEYPSGAYGVVSWWDYGHFITTLGERIPVANPFQQGSTTAADFLLSSNETAANDFVTWDDEQAQYVMLDWKLTTPGSEKYTAPTAFTTDENLTSTDLVEPVYQSTNTSIQFAGYIKQQQHYDSLRVRLYQYYGSAVDTQPIVVDWETQQVQTSSGDITTIATTPSDGQFIKQFENMTAAEAYVQSDGTSQIGGVSGLPSDRIPALEHYRLVHASDSQYSVSTLTGISQGSWVKTFERVPGAEIDGRAPANSTVTASVQLSIPNQNSTFTYTQQAETGADGEFTMTLPYSTTGYENWGVDAGYTNVSVQATGPYSFSLTNTTNESTTAATTIDVPEAKVIGEDTTAINVTLSTD</sequence>
<keyword evidence="10" id="KW-0479">Metal-binding</keyword>
<evidence type="ECO:0000256" key="9">
    <source>
        <dbReference type="ARBA" id="ARBA00022692"/>
    </source>
</evidence>
<evidence type="ECO:0000256" key="11">
    <source>
        <dbReference type="ARBA" id="ARBA00022842"/>
    </source>
</evidence>
<keyword evidence="11" id="KW-0460">Magnesium</keyword>
<evidence type="ECO:0000256" key="12">
    <source>
        <dbReference type="ARBA" id="ARBA00022989"/>
    </source>
</evidence>
<dbReference type="Pfam" id="PF18079">
    <property type="entry name" value="AglB_L1"/>
    <property type="match status" value="1"/>
</dbReference>
<keyword evidence="13 17" id="KW-0472">Membrane</keyword>
<evidence type="ECO:0000256" key="10">
    <source>
        <dbReference type="ARBA" id="ARBA00022723"/>
    </source>
</evidence>
<comment type="similarity">
    <text evidence="5">Belongs to the STT3 family.</text>
</comment>
<feature type="transmembrane region" description="Helical" evidence="17">
    <location>
        <begin position="449"/>
        <end position="469"/>
    </location>
</feature>
<dbReference type="Proteomes" id="UP000831768">
    <property type="component" value="Plasmid unnamed3"/>
</dbReference>
<dbReference type="EC" id="2.4.99.21" evidence="6"/>
<evidence type="ECO:0000259" key="19">
    <source>
        <dbReference type="Pfam" id="PF18079"/>
    </source>
</evidence>
<dbReference type="InterPro" id="IPR048307">
    <property type="entry name" value="STT3_N"/>
</dbReference>
<dbReference type="Gene3D" id="2.60.40.3390">
    <property type="match status" value="1"/>
</dbReference>
<comment type="subcellular location">
    <subcellularLocation>
        <location evidence="3">Cell membrane</location>
        <topology evidence="3">Multi-pass membrane protein</topology>
    </subcellularLocation>
</comment>
<keyword evidence="12 17" id="KW-1133">Transmembrane helix</keyword>
<comment type="pathway">
    <text evidence="4">Protein modification; protein glycosylation.</text>
</comment>
<feature type="transmembrane region" description="Helical" evidence="17">
    <location>
        <begin position="238"/>
        <end position="259"/>
    </location>
</feature>
<keyword evidence="21" id="KW-0614">Plasmid</keyword>
<evidence type="ECO:0000259" key="20">
    <source>
        <dbReference type="Pfam" id="PF22627"/>
    </source>
</evidence>
<evidence type="ECO:0000256" key="14">
    <source>
        <dbReference type="ARBA" id="ARBA00023211"/>
    </source>
</evidence>
<evidence type="ECO:0000259" key="18">
    <source>
        <dbReference type="Pfam" id="PF02516"/>
    </source>
</evidence>
<dbReference type="InterPro" id="IPR054479">
    <property type="entry name" value="AglB-like_core"/>
</dbReference>
<geneLocation type="plasmid" evidence="21 22">
    <name>unnamed3</name>
</geneLocation>
<feature type="domain" description="Oligosaccharyl transferase STT3 N-terminal" evidence="18">
    <location>
        <begin position="16"/>
        <end position="424"/>
    </location>
</feature>
<feature type="transmembrane region" description="Helical" evidence="17">
    <location>
        <begin position="362"/>
        <end position="381"/>
    </location>
</feature>
<dbReference type="InterPro" id="IPR026410">
    <property type="entry name" value="OlisacTrfase_arch"/>
</dbReference>
<evidence type="ECO:0000256" key="8">
    <source>
        <dbReference type="ARBA" id="ARBA00022679"/>
    </source>
</evidence>
<organism evidence="21 22">
    <name type="scientific">Halocatena salina</name>
    <dbReference type="NCBI Taxonomy" id="2934340"/>
    <lineage>
        <taxon>Archaea</taxon>
        <taxon>Methanobacteriati</taxon>
        <taxon>Methanobacteriota</taxon>
        <taxon>Stenosarchaea group</taxon>
        <taxon>Halobacteria</taxon>
        <taxon>Halobacteriales</taxon>
        <taxon>Natronomonadaceae</taxon>
        <taxon>Halocatena</taxon>
    </lineage>
</organism>
<evidence type="ECO:0000256" key="6">
    <source>
        <dbReference type="ARBA" id="ARBA00012602"/>
    </source>
</evidence>
<feature type="transmembrane region" description="Helical" evidence="17">
    <location>
        <begin position="115"/>
        <end position="132"/>
    </location>
</feature>
<feature type="transmembrane region" description="Helical" evidence="17">
    <location>
        <begin position="412"/>
        <end position="429"/>
    </location>
</feature>
<name>A0A8U0A8R3_9EURY</name>
<dbReference type="Pfam" id="PF02516">
    <property type="entry name" value="STT3"/>
    <property type="match status" value="1"/>
</dbReference>
<dbReference type="PANTHER" id="PTHR13872:SF1">
    <property type="entry name" value="DOLICHYL-DIPHOSPHOOLIGOSACCHARIDE--PROTEIN GLYCOSYLTRANSFERASE SUBUNIT STT3B"/>
    <property type="match status" value="1"/>
</dbReference>
<protein>
    <recommendedName>
        <fullName evidence="6">dolichyl-phosphooligosaccharide-protein glycotransferase</fullName>
        <ecNumber evidence="6">2.4.99.21</ecNumber>
    </recommendedName>
    <alternativeName>
        <fullName evidence="15">Oligosaccharyl transferase</fullName>
    </alternativeName>
</protein>
<evidence type="ECO:0000313" key="22">
    <source>
        <dbReference type="Proteomes" id="UP000831768"/>
    </source>
</evidence>
<dbReference type="KEGG" id="haad:MW046_17750"/>
<evidence type="ECO:0000256" key="2">
    <source>
        <dbReference type="ARBA" id="ARBA00001946"/>
    </source>
</evidence>
<proteinExistence type="inferred from homology"/>
<comment type="cofactor">
    <cofactor evidence="1">
        <name>Mn(2+)</name>
        <dbReference type="ChEBI" id="CHEBI:29035"/>
    </cofactor>
</comment>
<evidence type="ECO:0000256" key="3">
    <source>
        <dbReference type="ARBA" id="ARBA00004651"/>
    </source>
</evidence>
<feature type="transmembrane region" description="Helical" evidence="17">
    <location>
        <begin position="388"/>
        <end position="406"/>
    </location>
</feature>
<dbReference type="PANTHER" id="PTHR13872">
    <property type="entry name" value="DOLICHYL-DIPHOSPHOOLIGOSACCHARIDE--PROTEIN GLYCOSYLTRANSFERASE SUBUNIT"/>
    <property type="match status" value="1"/>
</dbReference>
<evidence type="ECO:0000256" key="13">
    <source>
        <dbReference type="ARBA" id="ARBA00023136"/>
    </source>
</evidence>
<comment type="cofactor">
    <cofactor evidence="2">
        <name>Mg(2+)</name>
        <dbReference type="ChEBI" id="CHEBI:18420"/>
    </cofactor>
</comment>
<evidence type="ECO:0000256" key="16">
    <source>
        <dbReference type="ARBA" id="ARBA00034066"/>
    </source>
</evidence>
<dbReference type="InterPro" id="IPR041154">
    <property type="entry name" value="AglB_P1"/>
</dbReference>
<feature type="transmembrane region" description="Helical" evidence="17">
    <location>
        <begin position="297"/>
        <end position="317"/>
    </location>
</feature>
<evidence type="ECO:0000256" key="1">
    <source>
        <dbReference type="ARBA" id="ARBA00001936"/>
    </source>
</evidence>
<dbReference type="Gene3D" id="3.40.50.12610">
    <property type="match status" value="1"/>
</dbReference>
<feature type="domain" description="AglB-like core" evidence="20">
    <location>
        <begin position="490"/>
        <end position="600"/>
    </location>
</feature>